<evidence type="ECO:0000256" key="6">
    <source>
        <dbReference type="ARBA" id="ARBA00013004"/>
    </source>
</evidence>
<feature type="domain" description="4Fe-4S ferredoxin-type" evidence="20">
    <location>
        <begin position="959"/>
        <end position="989"/>
    </location>
</feature>
<evidence type="ECO:0000256" key="4">
    <source>
        <dbReference type="ARBA" id="ARBA00004668"/>
    </source>
</evidence>
<dbReference type="GO" id="GO:0017113">
    <property type="term" value="F:dihydropyrimidine dehydrogenase (NADP+) activity"/>
    <property type="evidence" value="ECO:0007669"/>
    <property type="project" value="UniProtKB-EC"/>
</dbReference>
<evidence type="ECO:0000259" key="20">
    <source>
        <dbReference type="PROSITE" id="PS51379"/>
    </source>
</evidence>
<keyword evidence="11" id="KW-0677">Repeat</keyword>
<evidence type="ECO:0000256" key="12">
    <source>
        <dbReference type="ARBA" id="ARBA00022741"/>
    </source>
</evidence>
<dbReference type="InterPro" id="IPR017896">
    <property type="entry name" value="4Fe4S_Fe-S-bd"/>
</dbReference>
<evidence type="ECO:0000256" key="14">
    <source>
        <dbReference type="ARBA" id="ARBA00022857"/>
    </source>
</evidence>
<sequence length="1023" mass="113329">MLLTQLRSAQFACGTGGGCSTEGGCGTKKKSLTRYNDKHTELMEPMPTVLAKPTLRNTKVREAYSEEFNRTPHCAGSTKVNDYSRDIPLMSIQEAVREASRCLKCNDAPCQQGCSTTIDIKSFIYNIQNKNWYGAAKVILSDNPLGLTCGQLCPISELCARNCNVSHTEQGAIKINRLQELAVRIFKEMGVPQIRDPSLPKVLPPSYKKPIAIIGAGPAGLSCATFLGRMGYENVHIFEKSQHGGGIVSHEIPQNRAPIEEALWEVEMVKQLGVQIHYGKQLGKDFTLTELREQGFESVFLGIGLQQPKMGKDDPVLQPSIKQAVNAPNFYNSKDFLTTVYKSVKFEGRPQEAPRLKGHVMVLGIGDTALDCARTAFRQGAERVSVVFRRGFQDIRANDEIFDPARWEGINYIPYSAPIQYKLDASGKVTAVEFDKNLPKNTDPKNLKYNKTNQKYEMPVDFVIQSFGCQLPEEDWVQKIKKTDNLVDVDYETGRTRAYDWLFVGGDAIGTKNLVDAVNDGKTASWFMHKQIQESNGFSVPTTPKLPGFHTAIDQVDISTTICGVKMQNPFGLASAPPTTSYPMIRRAFESGYDFAVVKTFCLDKDAVTNVSPRIYKVAGDPLKLEPSFGNIELITEKTAEYWVEGAKDIKKDFPEKVLIGSLMCGFKKEDWQELTRYANTAPFDMYELNLSCPHGMNEKGMGRACGEDPEVLGQITRWVREVTDKPLIIKITPNYGYAETLAQAALDNGAQAVTLTNTMPGLQDPLPSGEPLVGVGLKERQYAPGGTTGSVLRPFSLRKCSDVAKMVPGIEIFGSGGIISGDHAMSYIQYGAKALQICSAVQNLDAATVYYDLETSLKANIYCLGKQELYEKGWRGQFPPFGFQKLGTKFDTEGKVVTKGITELVASKLKHISPLEKMNRQEFLAPVINEDKCLQCGRCYLACADSGYQAIKFDGYNTFPKIVEADCTGCAICHAVCPVQDAIFMLPRTEVYEINRGTTPGPNYPQEHIIRVEPLSKEKHRI</sequence>
<dbReference type="InterPro" id="IPR023753">
    <property type="entry name" value="FAD/NAD-binding_dom"/>
</dbReference>
<dbReference type="GO" id="GO:0019483">
    <property type="term" value="P:beta-alanine biosynthetic process"/>
    <property type="evidence" value="ECO:0007669"/>
    <property type="project" value="UniProtKB-UniPathway"/>
</dbReference>
<dbReference type="SUPFAM" id="SSF54862">
    <property type="entry name" value="4Fe-4S ferredoxins"/>
    <property type="match status" value="1"/>
</dbReference>
<keyword evidence="9" id="KW-0288">FMN</keyword>
<dbReference type="PROSITE" id="PS51257">
    <property type="entry name" value="PROKAR_LIPOPROTEIN"/>
    <property type="match status" value="1"/>
</dbReference>
<dbReference type="Gene3D" id="1.10.1060.10">
    <property type="entry name" value="Alpha-helical ferredoxin"/>
    <property type="match status" value="1"/>
</dbReference>
<evidence type="ECO:0000256" key="3">
    <source>
        <dbReference type="ARBA" id="ARBA00001974"/>
    </source>
</evidence>
<evidence type="ECO:0000256" key="1">
    <source>
        <dbReference type="ARBA" id="ARBA00001917"/>
    </source>
</evidence>
<keyword evidence="13" id="KW-0274">FAD</keyword>
<evidence type="ECO:0000256" key="13">
    <source>
        <dbReference type="ARBA" id="ARBA00022827"/>
    </source>
</evidence>
<evidence type="ECO:0000256" key="10">
    <source>
        <dbReference type="ARBA" id="ARBA00022723"/>
    </source>
</evidence>
<dbReference type="Gene3D" id="3.20.20.70">
    <property type="entry name" value="Aldolase class I"/>
    <property type="match status" value="1"/>
</dbReference>
<comment type="cofactor">
    <cofactor evidence="1">
        <name>FMN</name>
        <dbReference type="ChEBI" id="CHEBI:58210"/>
    </cofactor>
</comment>
<organism evidence="21 22">
    <name type="scientific">Halteria grandinella</name>
    <dbReference type="NCBI Taxonomy" id="5974"/>
    <lineage>
        <taxon>Eukaryota</taxon>
        <taxon>Sar</taxon>
        <taxon>Alveolata</taxon>
        <taxon>Ciliophora</taxon>
        <taxon>Intramacronucleata</taxon>
        <taxon>Spirotrichea</taxon>
        <taxon>Stichotrichia</taxon>
        <taxon>Sporadotrichida</taxon>
        <taxon>Halteriidae</taxon>
        <taxon>Halteria</taxon>
    </lineage>
</organism>
<keyword evidence="14" id="KW-0521">NADP</keyword>
<dbReference type="GO" id="GO:0050661">
    <property type="term" value="F:NADP binding"/>
    <property type="evidence" value="ECO:0007669"/>
    <property type="project" value="TreeGrafter"/>
</dbReference>
<dbReference type="Proteomes" id="UP000785679">
    <property type="component" value="Unassembled WGS sequence"/>
</dbReference>
<evidence type="ECO:0000256" key="16">
    <source>
        <dbReference type="ARBA" id="ARBA00023004"/>
    </source>
</evidence>
<dbReference type="AlphaFoldDB" id="A0A8J8P191"/>
<evidence type="ECO:0000256" key="2">
    <source>
        <dbReference type="ARBA" id="ARBA00001966"/>
    </source>
</evidence>
<dbReference type="InterPro" id="IPR013785">
    <property type="entry name" value="Aldolase_TIM"/>
</dbReference>
<evidence type="ECO:0000256" key="11">
    <source>
        <dbReference type="ARBA" id="ARBA00022737"/>
    </source>
</evidence>
<dbReference type="PANTHER" id="PTHR43073">
    <property type="entry name" value="DIHYDROPYRIMIDINE DEHYDROGENASE [NADP(+)]"/>
    <property type="match status" value="1"/>
</dbReference>
<evidence type="ECO:0000256" key="8">
    <source>
        <dbReference type="ARBA" id="ARBA00022630"/>
    </source>
</evidence>
<dbReference type="InterPro" id="IPR028261">
    <property type="entry name" value="DPD_II"/>
</dbReference>
<dbReference type="Pfam" id="PF01180">
    <property type="entry name" value="DHO_dh"/>
    <property type="match status" value="1"/>
</dbReference>
<dbReference type="Pfam" id="PF14691">
    <property type="entry name" value="Fer4_20"/>
    <property type="match status" value="1"/>
</dbReference>
<dbReference type="Gene3D" id="3.50.50.60">
    <property type="entry name" value="FAD/NAD(P)-binding domain"/>
    <property type="match status" value="2"/>
</dbReference>
<dbReference type="SUPFAM" id="SSF51395">
    <property type="entry name" value="FMN-linked oxidoreductases"/>
    <property type="match status" value="1"/>
</dbReference>
<keyword evidence="10" id="KW-0479">Metal-binding</keyword>
<comment type="cofactor">
    <cofactor evidence="3">
        <name>FAD</name>
        <dbReference type="ChEBI" id="CHEBI:57692"/>
    </cofactor>
</comment>
<comment type="cofactor">
    <cofactor evidence="2">
        <name>[4Fe-4S] cluster</name>
        <dbReference type="ChEBI" id="CHEBI:49883"/>
    </cofactor>
</comment>
<protein>
    <recommendedName>
        <fullName evidence="6">dihydropyrimidine dehydrogenase (NADP(+))</fullName>
        <ecNumber evidence="6">1.3.1.2</ecNumber>
    </recommendedName>
    <alternativeName>
        <fullName evidence="19">Dihydrothymine dehydrogenase</fullName>
    </alternativeName>
    <alternativeName>
        <fullName evidence="18">Dihydrouracil dehydrogenase</fullName>
    </alternativeName>
</protein>
<dbReference type="Gene3D" id="3.30.70.20">
    <property type="match status" value="1"/>
</dbReference>
<evidence type="ECO:0000256" key="15">
    <source>
        <dbReference type="ARBA" id="ARBA00023002"/>
    </source>
</evidence>
<keyword evidence="15" id="KW-0560">Oxidoreductase</keyword>
<comment type="caution">
    <text evidence="21">The sequence shown here is derived from an EMBL/GenBank/DDBJ whole genome shotgun (WGS) entry which is preliminary data.</text>
</comment>
<evidence type="ECO:0000256" key="19">
    <source>
        <dbReference type="ARBA" id="ARBA00032722"/>
    </source>
</evidence>
<dbReference type="PRINTS" id="PR00419">
    <property type="entry name" value="ADXRDTASE"/>
</dbReference>
<dbReference type="GO" id="GO:0005737">
    <property type="term" value="C:cytoplasm"/>
    <property type="evidence" value="ECO:0007669"/>
    <property type="project" value="InterPro"/>
</dbReference>
<keyword evidence="12" id="KW-0547">Nucleotide-binding</keyword>
<dbReference type="PROSITE" id="PS00198">
    <property type="entry name" value="4FE4S_FER_1"/>
    <property type="match status" value="1"/>
</dbReference>
<dbReference type="FunFam" id="3.30.70.20:FF:000023">
    <property type="entry name" value="Dihydropyrimidine dehydrogenase [NADP(+)]"/>
    <property type="match status" value="1"/>
</dbReference>
<dbReference type="InterPro" id="IPR005720">
    <property type="entry name" value="Dihydroorotate_DH_cat"/>
</dbReference>
<evidence type="ECO:0000256" key="7">
    <source>
        <dbReference type="ARBA" id="ARBA00022485"/>
    </source>
</evidence>
<dbReference type="GO" id="GO:0046872">
    <property type="term" value="F:metal ion binding"/>
    <property type="evidence" value="ECO:0007669"/>
    <property type="project" value="UniProtKB-KW"/>
</dbReference>
<feature type="domain" description="4Fe-4S ferredoxin-type" evidence="20">
    <location>
        <begin position="925"/>
        <end position="957"/>
    </location>
</feature>
<proteinExistence type="inferred from homology"/>
<dbReference type="GO" id="GO:0006210">
    <property type="term" value="P:thymine catabolic process"/>
    <property type="evidence" value="ECO:0007669"/>
    <property type="project" value="TreeGrafter"/>
</dbReference>
<dbReference type="Pfam" id="PF07992">
    <property type="entry name" value="Pyr_redox_2"/>
    <property type="match status" value="1"/>
</dbReference>
<reference evidence="21" key="1">
    <citation type="submission" date="2019-06" db="EMBL/GenBank/DDBJ databases">
        <authorList>
            <person name="Zheng W."/>
        </authorList>
    </citation>
    <scope>NUCLEOTIDE SEQUENCE</scope>
    <source>
        <strain evidence="21">QDHG01</strain>
    </source>
</reference>
<keyword evidence="22" id="KW-1185">Reference proteome</keyword>
<dbReference type="PROSITE" id="PS51379">
    <property type="entry name" value="4FE4S_FER_2"/>
    <property type="match status" value="2"/>
</dbReference>
<evidence type="ECO:0000313" key="22">
    <source>
        <dbReference type="Proteomes" id="UP000785679"/>
    </source>
</evidence>
<accession>A0A8J8P191</accession>
<evidence type="ECO:0000256" key="18">
    <source>
        <dbReference type="ARBA" id="ARBA00030119"/>
    </source>
</evidence>
<gene>
    <name evidence="21" type="ORF">FGO68_gene4027</name>
</gene>
<evidence type="ECO:0000313" key="21">
    <source>
        <dbReference type="EMBL" id="TNV85212.1"/>
    </source>
</evidence>
<name>A0A8J8P191_HALGN</name>
<dbReference type="GO" id="GO:0051539">
    <property type="term" value="F:4 iron, 4 sulfur cluster binding"/>
    <property type="evidence" value="ECO:0007669"/>
    <property type="project" value="UniProtKB-KW"/>
</dbReference>
<dbReference type="PANTHER" id="PTHR43073:SF2">
    <property type="entry name" value="DIHYDROPYRIMIDINE DEHYDROGENASE [NADP(+)]"/>
    <property type="match status" value="1"/>
</dbReference>
<keyword evidence="16" id="KW-0408">Iron</keyword>
<dbReference type="UniPathway" id="UPA00131"/>
<dbReference type="SUPFAM" id="SSF51971">
    <property type="entry name" value="Nucleotide-binding domain"/>
    <property type="match status" value="1"/>
</dbReference>
<keyword evidence="7" id="KW-0004">4Fe-4S</keyword>
<comment type="similarity">
    <text evidence="5">Belongs to the dihydropyrimidine dehydrogenase family.</text>
</comment>
<dbReference type="InterPro" id="IPR036188">
    <property type="entry name" value="FAD/NAD-bd_sf"/>
</dbReference>
<evidence type="ECO:0000256" key="5">
    <source>
        <dbReference type="ARBA" id="ARBA00010804"/>
    </source>
</evidence>
<keyword evidence="8" id="KW-0285">Flavoprotein</keyword>
<dbReference type="GO" id="GO:0002058">
    <property type="term" value="F:uracil binding"/>
    <property type="evidence" value="ECO:0007669"/>
    <property type="project" value="TreeGrafter"/>
</dbReference>
<dbReference type="SUPFAM" id="SSF46548">
    <property type="entry name" value="alpha-helical ferredoxin"/>
    <property type="match status" value="1"/>
</dbReference>
<dbReference type="OrthoDB" id="286800at2759"/>
<dbReference type="InterPro" id="IPR009051">
    <property type="entry name" value="Helical_ferredxn"/>
</dbReference>
<evidence type="ECO:0000256" key="17">
    <source>
        <dbReference type="ARBA" id="ARBA00023014"/>
    </source>
</evidence>
<dbReference type="EC" id="1.3.1.2" evidence="6"/>
<dbReference type="GO" id="GO:0006212">
    <property type="term" value="P:uracil catabolic process"/>
    <property type="evidence" value="ECO:0007669"/>
    <property type="project" value="TreeGrafter"/>
</dbReference>
<dbReference type="FunFam" id="3.20.20.70:FF:000027">
    <property type="entry name" value="Dihydropyrimidine dehydrogenase [NADP(+)]"/>
    <property type="match status" value="1"/>
</dbReference>
<evidence type="ECO:0000256" key="9">
    <source>
        <dbReference type="ARBA" id="ARBA00022643"/>
    </source>
</evidence>
<dbReference type="InterPro" id="IPR017900">
    <property type="entry name" value="4Fe4S_Fe_S_CS"/>
</dbReference>
<dbReference type="Pfam" id="PF14697">
    <property type="entry name" value="Fer4_21"/>
    <property type="match status" value="1"/>
</dbReference>
<comment type="pathway">
    <text evidence="4">Amino-acid biosynthesis; beta-alanine biosynthesis.</text>
</comment>
<keyword evidence="17" id="KW-0411">Iron-sulfur</keyword>
<dbReference type="EMBL" id="RRYP01002035">
    <property type="protein sequence ID" value="TNV85212.1"/>
    <property type="molecule type" value="Genomic_DNA"/>
</dbReference>